<evidence type="ECO:0000313" key="2">
    <source>
        <dbReference type="EMBL" id="EUN25202.1"/>
    </source>
</evidence>
<dbReference type="EMBL" id="KI968755">
    <property type="protein sequence ID" value="EUN25202.1"/>
    <property type="molecule type" value="Genomic_DNA"/>
</dbReference>
<dbReference type="GeneID" id="26256645"/>
<proteinExistence type="predicted"/>
<dbReference type="HOGENOM" id="CLU_959719_0_0_1"/>
<name>W7ELL0_BIPV3</name>
<organism evidence="2 3">
    <name type="scientific">Bipolaris victoriae (strain FI3)</name>
    <name type="common">Victoria blight of oats agent</name>
    <name type="synonym">Cochliobolus victoriae</name>
    <dbReference type="NCBI Taxonomy" id="930091"/>
    <lineage>
        <taxon>Eukaryota</taxon>
        <taxon>Fungi</taxon>
        <taxon>Dikarya</taxon>
        <taxon>Ascomycota</taxon>
        <taxon>Pezizomycotina</taxon>
        <taxon>Dothideomycetes</taxon>
        <taxon>Pleosporomycetidae</taxon>
        <taxon>Pleosporales</taxon>
        <taxon>Pleosporineae</taxon>
        <taxon>Pleosporaceae</taxon>
        <taxon>Bipolaris</taxon>
    </lineage>
</organism>
<sequence>MSSPLVNLPSRPERACIRNSETIAVTETGFQYVRRRCLKRAKERRRQQTMQEGVLKPALSKPSELPKDPISVYFQEEAEKKDGASCVFLLWGSENSESFKTWAVDIPITDVEDNEDEIFDLLQKKYHKQLGLSQIFLPFRKFRRLKPVTFRLICRDSERFLAFVQPIDLDGLHKSYTEQQKNAMKAIKLIAYSYSNDFPEHCYRDKDGEYNHCNVDCPTHTSEDSDDSSCPFEEWDWVNDHINWIQTAPFLSCYFRNPAGAKSQRILSGLNSHRFIHRYRSIYFPVDEFRFQNRYLELTGLYVETAWCPVKSGIAFLSILLPSIVIGGRFFWGSWEVAFGAGSFIIALPMLALAVLSRYDA</sequence>
<evidence type="ECO:0000256" key="1">
    <source>
        <dbReference type="SAM" id="Phobius"/>
    </source>
</evidence>
<keyword evidence="1" id="KW-1133">Transmembrane helix</keyword>
<dbReference type="AlphaFoldDB" id="W7ELL0"/>
<accession>W7ELL0</accession>
<protein>
    <submittedName>
        <fullName evidence="2">Uncharacterized protein</fullName>
    </submittedName>
</protein>
<keyword evidence="1" id="KW-0472">Membrane</keyword>
<dbReference type="Proteomes" id="UP000054337">
    <property type="component" value="Unassembled WGS sequence"/>
</dbReference>
<evidence type="ECO:0000313" key="3">
    <source>
        <dbReference type="Proteomes" id="UP000054337"/>
    </source>
</evidence>
<reference evidence="2 3" key="1">
    <citation type="journal article" date="2013" name="PLoS Genet.">
        <title>Comparative genome structure, secondary metabolite, and effector coding capacity across Cochliobolus pathogens.</title>
        <authorList>
            <person name="Condon B.J."/>
            <person name="Leng Y."/>
            <person name="Wu D."/>
            <person name="Bushley K.E."/>
            <person name="Ohm R.A."/>
            <person name="Otillar R."/>
            <person name="Martin J."/>
            <person name="Schackwitz W."/>
            <person name="Grimwood J."/>
            <person name="MohdZainudin N."/>
            <person name="Xue C."/>
            <person name="Wang R."/>
            <person name="Manning V.A."/>
            <person name="Dhillon B."/>
            <person name="Tu Z.J."/>
            <person name="Steffenson B.J."/>
            <person name="Salamov A."/>
            <person name="Sun H."/>
            <person name="Lowry S."/>
            <person name="LaButti K."/>
            <person name="Han J."/>
            <person name="Copeland A."/>
            <person name="Lindquist E."/>
            <person name="Barry K."/>
            <person name="Schmutz J."/>
            <person name="Baker S.E."/>
            <person name="Ciuffetti L.M."/>
            <person name="Grigoriev I.V."/>
            <person name="Zhong S."/>
            <person name="Turgeon B.G."/>
        </authorList>
    </citation>
    <scope>NUCLEOTIDE SEQUENCE [LARGE SCALE GENOMIC DNA]</scope>
    <source>
        <strain evidence="2 3">FI3</strain>
    </source>
</reference>
<feature type="transmembrane region" description="Helical" evidence="1">
    <location>
        <begin position="338"/>
        <end position="356"/>
    </location>
</feature>
<keyword evidence="3" id="KW-1185">Reference proteome</keyword>
<dbReference type="RefSeq" id="XP_014554781.1">
    <property type="nucleotide sequence ID" value="XM_014699295.1"/>
</dbReference>
<keyword evidence="1" id="KW-0812">Transmembrane</keyword>
<gene>
    <name evidence="2" type="ORF">COCVIDRAFT_39392</name>
</gene>
<dbReference type="OrthoDB" id="3776986at2759"/>